<dbReference type="EMBL" id="CADCTY010001129">
    <property type="protein sequence ID" value="CAA9358655.1"/>
    <property type="molecule type" value="Genomic_DNA"/>
</dbReference>
<evidence type="ECO:0000313" key="1">
    <source>
        <dbReference type="EMBL" id="CAA9358655.1"/>
    </source>
</evidence>
<feature type="non-terminal residue" evidence="1">
    <location>
        <position position="1"/>
    </location>
</feature>
<accession>A0A6J4MFY1</accession>
<reference evidence="1" key="1">
    <citation type="submission" date="2020-02" db="EMBL/GenBank/DDBJ databases">
        <authorList>
            <person name="Meier V. D."/>
        </authorList>
    </citation>
    <scope>NUCLEOTIDE SEQUENCE</scope>
    <source>
        <strain evidence="1">AVDCRST_MAG94</strain>
    </source>
</reference>
<name>A0A6J4MFY1_9CYAN</name>
<feature type="non-terminal residue" evidence="1">
    <location>
        <position position="39"/>
    </location>
</feature>
<gene>
    <name evidence="1" type="ORF">AVDCRST_MAG94-3228</name>
</gene>
<sequence>CDRSRGCRFACSVPTVYAAGKKSEGWVAKRRQQRDLSFS</sequence>
<proteinExistence type="predicted"/>
<organism evidence="1">
    <name type="scientific">uncultured Leptolyngbya sp</name>
    <dbReference type="NCBI Taxonomy" id="332963"/>
    <lineage>
        <taxon>Bacteria</taxon>
        <taxon>Bacillati</taxon>
        <taxon>Cyanobacteriota</taxon>
        <taxon>Cyanophyceae</taxon>
        <taxon>Leptolyngbyales</taxon>
        <taxon>Leptolyngbyaceae</taxon>
        <taxon>Leptolyngbya group</taxon>
        <taxon>Leptolyngbya</taxon>
        <taxon>environmental samples</taxon>
    </lineage>
</organism>
<protein>
    <submittedName>
        <fullName evidence="1">Uncharacterized protein</fullName>
    </submittedName>
</protein>
<dbReference type="AlphaFoldDB" id="A0A6J4MFY1"/>